<name>A0AB39PZ39_9ACTN</name>
<proteinExistence type="predicted"/>
<feature type="region of interest" description="Disordered" evidence="1">
    <location>
        <begin position="1"/>
        <end position="27"/>
    </location>
</feature>
<feature type="compositionally biased region" description="Basic and acidic residues" evidence="1">
    <location>
        <begin position="18"/>
        <end position="27"/>
    </location>
</feature>
<protein>
    <submittedName>
        <fullName evidence="2">Uncharacterized protein</fullName>
    </submittedName>
</protein>
<sequence>MAQPPELDATETIAVEQSETRGNRSLEFGKGKKGDALIVAVRCQGEGTINVTVRPTDLFFPLECLDSEVSTIHHQVDIAGADDKGTVSVEAPTTVRWSMTIGHGKRAVEEASEPAGA</sequence>
<gene>
    <name evidence="2" type="ORF">AB5J49_23075</name>
</gene>
<dbReference type="RefSeq" id="WP_369170515.1">
    <property type="nucleotide sequence ID" value="NZ_CP163439.1"/>
</dbReference>
<dbReference type="AlphaFoldDB" id="A0AB39PZ39"/>
<reference evidence="2" key="1">
    <citation type="submission" date="2024-07" db="EMBL/GenBank/DDBJ databases">
        <authorList>
            <person name="Yu S.T."/>
        </authorList>
    </citation>
    <scope>NUCLEOTIDE SEQUENCE</scope>
    <source>
        <strain evidence="2">R28</strain>
    </source>
</reference>
<accession>A0AB39PZ39</accession>
<organism evidence="2">
    <name type="scientific">Streptomyces sp. R28</name>
    <dbReference type="NCBI Taxonomy" id="3238628"/>
    <lineage>
        <taxon>Bacteria</taxon>
        <taxon>Bacillati</taxon>
        <taxon>Actinomycetota</taxon>
        <taxon>Actinomycetes</taxon>
        <taxon>Kitasatosporales</taxon>
        <taxon>Streptomycetaceae</taxon>
        <taxon>Streptomyces</taxon>
    </lineage>
</organism>
<dbReference type="EMBL" id="CP163439">
    <property type="protein sequence ID" value="XDQ35995.1"/>
    <property type="molecule type" value="Genomic_DNA"/>
</dbReference>
<evidence type="ECO:0000313" key="2">
    <source>
        <dbReference type="EMBL" id="XDQ35995.1"/>
    </source>
</evidence>
<evidence type="ECO:0000256" key="1">
    <source>
        <dbReference type="SAM" id="MobiDB-lite"/>
    </source>
</evidence>